<dbReference type="GO" id="GO:0046872">
    <property type="term" value="F:metal ion binding"/>
    <property type="evidence" value="ECO:0007669"/>
    <property type="project" value="UniProtKB-KW"/>
</dbReference>
<dbReference type="InterPro" id="IPR002933">
    <property type="entry name" value="Peptidase_M20"/>
</dbReference>
<dbReference type="SUPFAM" id="SSF55031">
    <property type="entry name" value="Bacterial exopeptidase dimerisation domain"/>
    <property type="match status" value="1"/>
</dbReference>
<feature type="domain" description="Peptidase M20 dimerisation" evidence="3">
    <location>
        <begin position="196"/>
        <end position="298"/>
    </location>
</feature>
<evidence type="ECO:0000256" key="1">
    <source>
        <dbReference type="ARBA" id="ARBA00022723"/>
    </source>
</evidence>
<keyword evidence="5" id="KW-1185">Reference proteome</keyword>
<dbReference type="OrthoDB" id="7055905at2"/>
<dbReference type="InterPro" id="IPR036264">
    <property type="entry name" value="Bact_exopeptidase_dim_dom"/>
</dbReference>
<evidence type="ECO:0000256" key="2">
    <source>
        <dbReference type="ARBA" id="ARBA00022801"/>
    </source>
</evidence>
<evidence type="ECO:0000313" key="4">
    <source>
        <dbReference type="EMBL" id="RNL86746.1"/>
    </source>
</evidence>
<dbReference type="PANTHER" id="PTHR43808">
    <property type="entry name" value="ACETYLORNITHINE DEACETYLASE"/>
    <property type="match status" value="1"/>
</dbReference>
<dbReference type="RefSeq" id="WP_123199575.1">
    <property type="nucleotide sequence ID" value="NZ_RJMB01000002.1"/>
</dbReference>
<dbReference type="AlphaFoldDB" id="A0A3N0EFT4"/>
<gene>
    <name evidence="4" type="ORF">EFW17_02285</name>
</gene>
<evidence type="ECO:0000259" key="3">
    <source>
        <dbReference type="Pfam" id="PF07687"/>
    </source>
</evidence>
<keyword evidence="2" id="KW-0378">Hydrolase</keyword>
<dbReference type="Gene3D" id="3.40.630.10">
    <property type="entry name" value="Zn peptidases"/>
    <property type="match status" value="1"/>
</dbReference>
<dbReference type="Gene3D" id="3.30.70.360">
    <property type="match status" value="1"/>
</dbReference>
<dbReference type="Pfam" id="PF01546">
    <property type="entry name" value="Peptidase_M20"/>
    <property type="match status" value="1"/>
</dbReference>
<dbReference type="SUPFAM" id="SSF53187">
    <property type="entry name" value="Zn-dependent exopeptidases"/>
    <property type="match status" value="1"/>
</dbReference>
<dbReference type="EMBL" id="RJMB01000002">
    <property type="protein sequence ID" value="RNL86746.1"/>
    <property type="molecule type" value="Genomic_DNA"/>
</dbReference>
<sequence length="402" mass="42160">MNILDPTAAATAASARAHADRDSVVALTQNLVRIPTRGGIDSYNAAIDHLTGWMDDHDLAPQVLRDTSGSAVAVTAHIQGHHPGPTWVLDACLDTAPFGDEDAWHHPPTSATLDDGWLWGRGAADSKVAVAIFCHLASHLHQQRHTLNGQVVVLFDLDEHTGGFAGARRYFDALDTPTDIGGVMIGYPGMDHVVVGGRGVHRARLHVHGVASHSGASRPTPSAITKASELVTALHQAPLPGPANGFAAGKVTVTAINGGQGFSVVPDLCTINIDARTTPAFDDAHAAQTIADVVAKVDTDWPDTPPTLVEAHTRWPPYALSDDAPLRAALTTAATHQGLDPVAKIAGPSNIGNYLAGLGIPATAGFGPHYEGLHATDERVLVDTIPTVQAVYELALHYLTHS</sequence>
<protein>
    <submittedName>
        <fullName evidence="4">M20 family peptidase</fullName>
    </submittedName>
</protein>
<dbReference type="GO" id="GO:0016787">
    <property type="term" value="F:hydrolase activity"/>
    <property type="evidence" value="ECO:0007669"/>
    <property type="project" value="UniProtKB-KW"/>
</dbReference>
<organism evidence="4 5">
    <name type="scientific">Halostreptopolyspora alba</name>
    <dbReference type="NCBI Taxonomy" id="2487137"/>
    <lineage>
        <taxon>Bacteria</taxon>
        <taxon>Bacillati</taxon>
        <taxon>Actinomycetota</taxon>
        <taxon>Actinomycetes</taxon>
        <taxon>Streptosporangiales</taxon>
        <taxon>Nocardiopsidaceae</taxon>
        <taxon>Halostreptopolyspora</taxon>
    </lineage>
</organism>
<dbReference type="Proteomes" id="UP000269198">
    <property type="component" value="Unassembled WGS sequence"/>
</dbReference>
<dbReference type="InterPro" id="IPR050072">
    <property type="entry name" value="Peptidase_M20A"/>
</dbReference>
<dbReference type="Pfam" id="PF07687">
    <property type="entry name" value="M20_dimer"/>
    <property type="match status" value="1"/>
</dbReference>
<name>A0A3N0EFT4_9ACTN</name>
<proteinExistence type="predicted"/>
<accession>A0A3N0EFT4</accession>
<keyword evidence="1" id="KW-0479">Metal-binding</keyword>
<reference evidence="4 5" key="1">
    <citation type="submission" date="2018-11" db="EMBL/GenBank/DDBJ databases">
        <title>The genome draft of YIM 96095.</title>
        <authorList>
            <person name="Tang S.-K."/>
            <person name="Chunyu W.-X."/>
            <person name="Feng Y.-Z."/>
        </authorList>
    </citation>
    <scope>NUCLEOTIDE SEQUENCE [LARGE SCALE GENOMIC DNA]</scope>
    <source>
        <strain evidence="4 5">YIM 96095</strain>
    </source>
</reference>
<comment type="caution">
    <text evidence="4">The sequence shown here is derived from an EMBL/GenBank/DDBJ whole genome shotgun (WGS) entry which is preliminary data.</text>
</comment>
<dbReference type="InterPro" id="IPR011650">
    <property type="entry name" value="Peptidase_M20_dimer"/>
</dbReference>
<evidence type="ECO:0000313" key="5">
    <source>
        <dbReference type="Proteomes" id="UP000269198"/>
    </source>
</evidence>